<dbReference type="AlphaFoldDB" id="A0A841TLS2"/>
<name>A0A841TLS2_9BACL</name>
<evidence type="ECO:0000313" key="2">
    <source>
        <dbReference type="EMBL" id="MBB6679491.1"/>
    </source>
</evidence>
<feature type="transmembrane region" description="Helical" evidence="1">
    <location>
        <begin position="138"/>
        <end position="156"/>
    </location>
</feature>
<dbReference type="InterPro" id="IPR008535">
    <property type="entry name" value="DUF817"/>
</dbReference>
<keyword evidence="1" id="KW-1133">Transmembrane helix</keyword>
<dbReference type="PIRSF" id="PIRSF009141">
    <property type="entry name" value="UCP009141"/>
    <property type="match status" value="1"/>
</dbReference>
<feature type="transmembrane region" description="Helical" evidence="1">
    <location>
        <begin position="108"/>
        <end position="126"/>
    </location>
</feature>
<proteinExistence type="predicted"/>
<sequence>MDKLKRAAGILIRFGWTQALCCLFPVVIFSAMAITKFVHVPYVPRYDLILLICVAMQAAMVRYKLETWDELKVITMFHLIGLGLELFKVHIGSWSYPGDAWTKIGGVPLYSGFMYASVASYICQAWRRFDLRFERWPNSYATAAIAVLIYANFFANHYMTDVRWWLMLALLAIFWRSWVSFRVGRRTLRMPLLVSFVLIGFFIWVAENISTYLGAWQYPNQEVRWSLVHWGKISSWFLLVIISIIIVVQLKDLKSRLEK</sequence>
<comment type="caution">
    <text evidence="2">The sequence shown here is derived from an EMBL/GenBank/DDBJ whole genome shotgun (WGS) entry which is preliminary data.</text>
</comment>
<feature type="transmembrane region" description="Helical" evidence="1">
    <location>
        <begin position="162"/>
        <end position="179"/>
    </location>
</feature>
<keyword evidence="1" id="KW-0472">Membrane</keyword>
<feature type="transmembrane region" description="Helical" evidence="1">
    <location>
        <begin position="12"/>
        <end position="34"/>
    </location>
</feature>
<protein>
    <submittedName>
        <fullName evidence="2">DUF817 domain-containing protein</fullName>
    </submittedName>
</protein>
<keyword evidence="1" id="KW-0812">Transmembrane</keyword>
<keyword evidence="3" id="KW-1185">Reference proteome</keyword>
<gene>
    <name evidence="2" type="ORF">H4Q31_19585</name>
</gene>
<evidence type="ECO:0000256" key="1">
    <source>
        <dbReference type="SAM" id="Phobius"/>
    </source>
</evidence>
<dbReference type="EMBL" id="JACJVN010000086">
    <property type="protein sequence ID" value="MBB6679491.1"/>
    <property type="molecule type" value="Genomic_DNA"/>
</dbReference>
<dbReference type="Pfam" id="PF05675">
    <property type="entry name" value="DUF817"/>
    <property type="match status" value="1"/>
</dbReference>
<evidence type="ECO:0000313" key="3">
    <source>
        <dbReference type="Proteomes" id="UP000574133"/>
    </source>
</evidence>
<organism evidence="2 3">
    <name type="scientific">Cohnella lubricantis</name>
    <dbReference type="NCBI Taxonomy" id="2163172"/>
    <lineage>
        <taxon>Bacteria</taxon>
        <taxon>Bacillati</taxon>
        <taxon>Bacillota</taxon>
        <taxon>Bacilli</taxon>
        <taxon>Bacillales</taxon>
        <taxon>Paenibacillaceae</taxon>
        <taxon>Cohnella</taxon>
    </lineage>
</organism>
<dbReference type="RefSeq" id="WP_185180750.1">
    <property type="nucleotide sequence ID" value="NZ_CBCSEP010000003.1"/>
</dbReference>
<feature type="transmembrane region" description="Helical" evidence="1">
    <location>
        <begin position="233"/>
        <end position="250"/>
    </location>
</feature>
<feature type="transmembrane region" description="Helical" evidence="1">
    <location>
        <begin position="191"/>
        <end position="213"/>
    </location>
</feature>
<accession>A0A841TLS2</accession>
<reference evidence="2 3" key="1">
    <citation type="submission" date="2020-08" db="EMBL/GenBank/DDBJ databases">
        <title>Cohnella phylogeny.</title>
        <authorList>
            <person name="Dunlap C."/>
        </authorList>
    </citation>
    <scope>NUCLEOTIDE SEQUENCE [LARGE SCALE GENOMIC DNA]</scope>
    <source>
        <strain evidence="2 3">DSM 103658</strain>
    </source>
</reference>
<dbReference type="Proteomes" id="UP000574133">
    <property type="component" value="Unassembled WGS sequence"/>
</dbReference>